<gene>
    <name evidence="1" type="ORF">GGR90_003245</name>
</gene>
<dbReference type="EMBL" id="JAATIT010000004">
    <property type="protein sequence ID" value="NJB91043.1"/>
    <property type="molecule type" value="Genomic_DNA"/>
</dbReference>
<keyword evidence="2" id="KW-1185">Reference proteome</keyword>
<dbReference type="Proteomes" id="UP000535078">
    <property type="component" value="Unassembled WGS sequence"/>
</dbReference>
<evidence type="ECO:0000313" key="1">
    <source>
        <dbReference type="EMBL" id="NJB91043.1"/>
    </source>
</evidence>
<comment type="caution">
    <text evidence="1">The sequence shown here is derived from an EMBL/GenBank/DDBJ whole genome shotgun (WGS) entry which is preliminary data.</text>
</comment>
<reference evidence="1 2" key="1">
    <citation type="submission" date="2020-03" db="EMBL/GenBank/DDBJ databases">
        <title>Genomic Encyclopedia of Type Strains, Phase IV (KMG-IV): sequencing the most valuable type-strain genomes for metagenomic binning, comparative biology and taxonomic classification.</title>
        <authorList>
            <person name="Goeker M."/>
        </authorList>
    </citation>
    <scope>NUCLEOTIDE SEQUENCE [LARGE SCALE GENOMIC DNA]</scope>
    <source>
        <strain evidence="1 2">DSM 25229</strain>
    </source>
</reference>
<organism evidence="1 2">
    <name type="scientific">Sphingopyxis italica</name>
    <dbReference type="NCBI Taxonomy" id="1129133"/>
    <lineage>
        <taxon>Bacteria</taxon>
        <taxon>Pseudomonadati</taxon>
        <taxon>Pseudomonadota</taxon>
        <taxon>Alphaproteobacteria</taxon>
        <taxon>Sphingomonadales</taxon>
        <taxon>Sphingomonadaceae</taxon>
        <taxon>Sphingopyxis</taxon>
    </lineage>
</organism>
<accession>A0A7X5XTI2</accession>
<sequence length="82" mass="9278">MIRLNRIGALDIAGALSERIGSYVDLYSIEFMAVEGSRIHCWYQSPLPEGPVFHVEITRIGEEWILNLNEHPPGTEQKIEVA</sequence>
<dbReference type="AlphaFoldDB" id="A0A7X5XTI2"/>
<proteinExistence type="predicted"/>
<protein>
    <submittedName>
        <fullName evidence="1">Uncharacterized protein</fullName>
    </submittedName>
</protein>
<name>A0A7X5XTI2_9SPHN</name>
<evidence type="ECO:0000313" key="2">
    <source>
        <dbReference type="Proteomes" id="UP000535078"/>
    </source>
</evidence>
<dbReference type="RefSeq" id="WP_167922396.1">
    <property type="nucleotide sequence ID" value="NZ_JAATIT010000004.1"/>
</dbReference>